<dbReference type="GO" id="GO:0016787">
    <property type="term" value="F:hydrolase activity"/>
    <property type="evidence" value="ECO:0007669"/>
    <property type="project" value="UniProtKB-KW"/>
</dbReference>
<dbReference type="SUPFAM" id="SSF47090">
    <property type="entry name" value="PGBD-like"/>
    <property type="match status" value="2"/>
</dbReference>
<sequence>MDPIREGASGAAVEDIQERLASLGYDIDASERESKAFGPSTASAVAKFRLDHGMQLGAEIDAATWSELVDACYELGDRTLYLRLPNLHGNDVRELQQRLNILGFSCGDADGCFGVHTEAAVKQFQESQGMLADGMAFPDTFDAIDRLHHVWAGKPAAGPHPMGGMGFARAASVLDNVQISIAAEDPISRNVAGRIWNLASATSDKSGLDLIDNVDSPREGDTAVILLSTQPLPDGSKLANLTADDVDTLPARLRTTCESRRATSSRVPVIRVELPHGLGYDGTFTMGDAQTFAVMLLDAICSAFDF</sequence>
<gene>
    <name evidence="2" type="ORF">SAMN05216447_10480</name>
</gene>
<accession>A0A1H6IR54</accession>
<name>A0A1H6IR54_9ACTN</name>
<keyword evidence="3" id="KW-1185">Reference proteome</keyword>
<feature type="domain" description="Peptidoglycan binding-like" evidence="1">
    <location>
        <begin position="9"/>
        <end position="66"/>
    </location>
</feature>
<proteinExistence type="predicted"/>
<keyword evidence="2" id="KW-0378">Hydrolase</keyword>
<comment type="caution">
    <text evidence="2">The sequence shown here is derived from an EMBL/GenBank/DDBJ whole genome shotgun (WGS) entry which is preliminary data.</text>
</comment>
<dbReference type="InterPro" id="IPR036366">
    <property type="entry name" value="PGBDSf"/>
</dbReference>
<dbReference type="Gene3D" id="1.10.101.10">
    <property type="entry name" value="PGBD-like superfamily/PGBD"/>
    <property type="match status" value="2"/>
</dbReference>
<dbReference type="Proteomes" id="UP000199135">
    <property type="component" value="Unassembled WGS sequence"/>
</dbReference>
<evidence type="ECO:0000259" key="1">
    <source>
        <dbReference type="Pfam" id="PF01471"/>
    </source>
</evidence>
<dbReference type="RefSeq" id="WP_078687498.1">
    <property type="nucleotide sequence ID" value="NZ_FNWT01000004.1"/>
</dbReference>
<evidence type="ECO:0000313" key="2">
    <source>
        <dbReference type="EMBL" id="SEH51292.1"/>
    </source>
</evidence>
<organism evidence="2 3">
    <name type="scientific">Parafannyhessea umbonata</name>
    <dbReference type="NCBI Taxonomy" id="604330"/>
    <lineage>
        <taxon>Bacteria</taxon>
        <taxon>Bacillati</taxon>
        <taxon>Actinomycetota</taxon>
        <taxon>Coriobacteriia</taxon>
        <taxon>Coriobacteriales</taxon>
        <taxon>Atopobiaceae</taxon>
        <taxon>Parafannyhessea</taxon>
    </lineage>
</organism>
<dbReference type="InterPro" id="IPR002477">
    <property type="entry name" value="Peptidoglycan-bd-like"/>
</dbReference>
<reference evidence="2 3" key="1">
    <citation type="submission" date="2016-10" db="EMBL/GenBank/DDBJ databases">
        <authorList>
            <person name="Varghese N."/>
            <person name="Submissions S."/>
        </authorList>
    </citation>
    <scope>NUCLEOTIDE SEQUENCE [LARGE SCALE GENOMIC DNA]</scope>
    <source>
        <strain evidence="2 3">WCP15</strain>
    </source>
</reference>
<dbReference type="Pfam" id="PF01471">
    <property type="entry name" value="PG_binding_1"/>
    <property type="match status" value="2"/>
</dbReference>
<feature type="domain" description="Peptidoglycan binding-like" evidence="1">
    <location>
        <begin position="89"/>
        <end position="144"/>
    </location>
</feature>
<evidence type="ECO:0000313" key="3">
    <source>
        <dbReference type="Proteomes" id="UP000199135"/>
    </source>
</evidence>
<dbReference type="InterPro" id="IPR036365">
    <property type="entry name" value="PGBD-like_sf"/>
</dbReference>
<dbReference type="EMBL" id="FNWT01000004">
    <property type="protein sequence ID" value="SEH51292.1"/>
    <property type="molecule type" value="Genomic_DNA"/>
</dbReference>
<protein>
    <submittedName>
        <fullName evidence="2">Peptidoglycan-binding (PGRP) domain of peptidoglycan hydrolases-containing protein</fullName>
    </submittedName>
</protein>